<name>A0AAV7VSH9_PLEWA</name>
<accession>A0AAV7VSH9</accession>
<comment type="caution">
    <text evidence="1">The sequence shown here is derived from an EMBL/GenBank/DDBJ whole genome shotgun (WGS) entry which is preliminary data.</text>
</comment>
<dbReference type="EMBL" id="JANPWB010000003">
    <property type="protein sequence ID" value="KAJ1203639.1"/>
    <property type="molecule type" value="Genomic_DNA"/>
</dbReference>
<organism evidence="1 2">
    <name type="scientific">Pleurodeles waltl</name>
    <name type="common">Iberian ribbed newt</name>
    <dbReference type="NCBI Taxonomy" id="8319"/>
    <lineage>
        <taxon>Eukaryota</taxon>
        <taxon>Metazoa</taxon>
        <taxon>Chordata</taxon>
        <taxon>Craniata</taxon>
        <taxon>Vertebrata</taxon>
        <taxon>Euteleostomi</taxon>
        <taxon>Amphibia</taxon>
        <taxon>Batrachia</taxon>
        <taxon>Caudata</taxon>
        <taxon>Salamandroidea</taxon>
        <taxon>Salamandridae</taxon>
        <taxon>Pleurodelinae</taxon>
        <taxon>Pleurodeles</taxon>
    </lineage>
</organism>
<proteinExistence type="predicted"/>
<gene>
    <name evidence="1" type="ORF">NDU88_007423</name>
</gene>
<reference evidence="1" key="1">
    <citation type="journal article" date="2022" name="bioRxiv">
        <title>Sequencing and chromosome-scale assembly of the giantPleurodeles waltlgenome.</title>
        <authorList>
            <person name="Brown T."/>
            <person name="Elewa A."/>
            <person name="Iarovenko S."/>
            <person name="Subramanian E."/>
            <person name="Araus A.J."/>
            <person name="Petzold A."/>
            <person name="Susuki M."/>
            <person name="Suzuki K.-i.T."/>
            <person name="Hayashi T."/>
            <person name="Toyoda A."/>
            <person name="Oliveira C."/>
            <person name="Osipova E."/>
            <person name="Leigh N.D."/>
            <person name="Simon A."/>
            <person name="Yun M.H."/>
        </authorList>
    </citation>
    <scope>NUCLEOTIDE SEQUENCE</scope>
    <source>
        <strain evidence="1">20211129_DDA</strain>
        <tissue evidence="1">Liver</tissue>
    </source>
</reference>
<evidence type="ECO:0000313" key="2">
    <source>
        <dbReference type="Proteomes" id="UP001066276"/>
    </source>
</evidence>
<dbReference type="Proteomes" id="UP001066276">
    <property type="component" value="Chromosome 2_1"/>
</dbReference>
<sequence length="89" mass="10257">MVKLRTAELQYGGHDFVTIGHGGASLLILYSAHQKPHMEKHLCNLPLKIECVRLKVLKEVLNGFDTLQEFALVFMQQAKLYRDRLHLEL</sequence>
<protein>
    <submittedName>
        <fullName evidence="1">Uncharacterized protein</fullName>
    </submittedName>
</protein>
<evidence type="ECO:0000313" key="1">
    <source>
        <dbReference type="EMBL" id="KAJ1203639.1"/>
    </source>
</evidence>
<keyword evidence="2" id="KW-1185">Reference proteome</keyword>
<dbReference type="AlphaFoldDB" id="A0AAV7VSH9"/>